<evidence type="ECO:0000259" key="10">
    <source>
        <dbReference type="Pfam" id="PF04095"/>
    </source>
</evidence>
<dbReference type="InterPro" id="IPR040727">
    <property type="entry name" value="NAPRTase_N"/>
</dbReference>
<feature type="domain" description="Nicotinate phosphoribosyltransferase N-terminal" evidence="11">
    <location>
        <begin position="13"/>
        <end position="149"/>
    </location>
</feature>
<evidence type="ECO:0000256" key="3">
    <source>
        <dbReference type="ARBA" id="ARBA00013236"/>
    </source>
</evidence>
<comment type="PTM">
    <text evidence="9">Transiently phosphorylated on a His residue during the reaction cycle. Phosphorylation strongly increases the affinity for substrates and increases the rate of nicotinate D-ribonucleotide production. Dephosphorylation regenerates the low-affinity form of the enzyme, leading to product release.</text>
</comment>
<sequence>MKFNELKHASGALMTDQYQLTMAQLYFRMGLHEIKAQFDHFFRSNPDYGIHKAGYCINAGLDSILDWLDQVVFGKEEIQYLRSQKSSSGRQLFGDDFLHWLSNDFNAKSINLYAIAEGRVIHPNVPIHVVEGPLAVGQIIETGLLNIANYQTLIATKAARIKQSGRGQVLLEFGLRRAQSLGAIAGARAALIGGADFSSNVGASHIFGFTPKGTHAHSMVQVFLGMGEDELAAFRAYAEIYPDDCLLLVDTIDTLQSGVPNAIRAFEELKRKGHRPVGIRLDSGDLAHLSIQAAKMLNDAGFPDVSIVLSNDLDELVIWQIITQIQEEAEHYGVDPNHLLKRLTYGVGTHLITSTGNSALDGVFKLVAINQQGEWIPTLKISENEAKTLNPGNKRAWRIYDKRGKATADLVALHDEDICDQSPLELHHPTMATKRRLLDRDEIDRVERLLEPIIMSGRRVYTTPTFEHMRALRQADIDLLDHGVLRIMNPHIYHVSLSKKLWDLKQSLIKKARE</sequence>
<comment type="function">
    <text evidence="9">Catalyzes the first step in the biosynthesis of NAD from nicotinic acid, the ATP-dependent synthesis of beta-nicotinate D-ribonucleotide from nicotinate and 5-phospho-D-ribose 1-phosphate.</text>
</comment>
<keyword evidence="7 9" id="KW-0808">Transferase</keyword>
<reference evidence="14" key="1">
    <citation type="submission" date="2017-05" db="EMBL/GenBank/DDBJ databases">
        <authorList>
            <person name="Kirkegaard R."/>
            <person name="Mcilroy J S."/>
        </authorList>
    </citation>
    <scope>NUCLEOTIDE SEQUENCE [LARGE SCALE GENOMIC DNA]</scope>
</reference>
<dbReference type="KEGG" id="abat:CFX1CAM_0700"/>
<dbReference type="PANTHER" id="PTHR11098:SF1">
    <property type="entry name" value="NICOTINATE PHOSPHORIBOSYLTRANSFERASE"/>
    <property type="match status" value="1"/>
</dbReference>
<evidence type="ECO:0000256" key="4">
    <source>
        <dbReference type="ARBA" id="ARBA00022553"/>
    </source>
</evidence>
<dbReference type="GO" id="GO:0004516">
    <property type="term" value="F:nicotinate phosphoribosyltransferase activity"/>
    <property type="evidence" value="ECO:0007669"/>
    <property type="project" value="UniProtKB-UniRule"/>
</dbReference>
<dbReference type="InterPro" id="IPR036068">
    <property type="entry name" value="Nicotinate_pribotase-like_C"/>
</dbReference>
<evidence type="ECO:0000256" key="1">
    <source>
        <dbReference type="ARBA" id="ARBA00004952"/>
    </source>
</evidence>
<dbReference type="UniPathway" id="UPA00253">
    <property type="reaction ID" value="UER00457"/>
</dbReference>
<dbReference type="InterPro" id="IPR006405">
    <property type="entry name" value="Nic_PRibTrfase_pncB"/>
</dbReference>
<name>A0A1Y6K255_9CHLR</name>
<keyword evidence="13" id="KW-0328">Glycosyltransferase</keyword>
<comment type="pathway">
    <text evidence="1 9">Cofactor biosynthesis; NAD(+) biosynthesis; nicotinate D-ribonucleotide from nicotinate: step 1/1.</text>
</comment>
<evidence type="ECO:0000256" key="5">
    <source>
        <dbReference type="ARBA" id="ARBA00022598"/>
    </source>
</evidence>
<feature type="domain" description="Nicotinate phosphoribosyltransferase C-terminal" evidence="12">
    <location>
        <begin position="393"/>
        <end position="505"/>
    </location>
</feature>
<dbReference type="InterPro" id="IPR013785">
    <property type="entry name" value="Aldolase_TIM"/>
</dbReference>
<keyword evidence="14" id="KW-1185">Reference proteome</keyword>
<comment type="similarity">
    <text evidence="2 9">Belongs to the NAPRTase family.</text>
</comment>
<evidence type="ECO:0000313" key="13">
    <source>
        <dbReference type="EMBL" id="SMX53765.1"/>
    </source>
</evidence>
<evidence type="ECO:0000313" key="14">
    <source>
        <dbReference type="Proteomes" id="UP000195514"/>
    </source>
</evidence>
<dbReference type="RefSeq" id="WP_087861686.1">
    <property type="nucleotide sequence ID" value="NZ_LT859958.1"/>
</dbReference>
<evidence type="ECO:0000256" key="7">
    <source>
        <dbReference type="ARBA" id="ARBA00022679"/>
    </source>
</evidence>
<dbReference type="EMBL" id="LT859958">
    <property type="protein sequence ID" value="SMX53765.1"/>
    <property type="molecule type" value="Genomic_DNA"/>
</dbReference>
<evidence type="ECO:0000256" key="2">
    <source>
        <dbReference type="ARBA" id="ARBA00010897"/>
    </source>
</evidence>
<dbReference type="NCBIfam" id="TIGR01513">
    <property type="entry name" value="NAPRTase_put"/>
    <property type="match status" value="1"/>
</dbReference>
<dbReference type="OrthoDB" id="9770610at2"/>
<evidence type="ECO:0000259" key="12">
    <source>
        <dbReference type="Pfam" id="PF17956"/>
    </source>
</evidence>
<dbReference type="AlphaFoldDB" id="A0A1Y6K255"/>
<dbReference type="SUPFAM" id="SSF51690">
    <property type="entry name" value="Nicotinate/Quinolinate PRTase C-terminal domain-like"/>
    <property type="match status" value="1"/>
</dbReference>
<dbReference type="NCBIfam" id="NF009131">
    <property type="entry name" value="PRK12484.1"/>
    <property type="match status" value="1"/>
</dbReference>
<dbReference type="EC" id="6.3.4.21" evidence="3 9"/>
<dbReference type="Gene3D" id="3.20.20.70">
    <property type="entry name" value="Aldolase class I"/>
    <property type="match status" value="1"/>
</dbReference>
<dbReference type="Pfam" id="PF17767">
    <property type="entry name" value="NAPRTase_N"/>
    <property type="match status" value="1"/>
</dbReference>
<keyword evidence="5 9" id="KW-0436">Ligase</keyword>
<dbReference type="Pfam" id="PF04095">
    <property type="entry name" value="NAPRTase"/>
    <property type="match status" value="1"/>
</dbReference>
<dbReference type="CDD" id="cd01570">
    <property type="entry name" value="NAPRTase_A"/>
    <property type="match status" value="1"/>
</dbReference>
<dbReference type="PANTHER" id="PTHR11098">
    <property type="entry name" value="NICOTINATE PHOSPHORIBOSYLTRANSFERASE"/>
    <property type="match status" value="1"/>
</dbReference>
<feature type="domain" description="Nicotinate/nicotinamide phosphoribosyltransferase" evidence="10">
    <location>
        <begin position="171"/>
        <end position="378"/>
    </location>
</feature>
<organism evidence="13 14">
    <name type="scientific">Candidatus Brevifilum fermentans</name>
    <dbReference type="NCBI Taxonomy" id="1986204"/>
    <lineage>
        <taxon>Bacteria</taxon>
        <taxon>Bacillati</taxon>
        <taxon>Chloroflexota</taxon>
        <taxon>Anaerolineae</taxon>
        <taxon>Anaerolineales</taxon>
        <taxon>Anaerolineaceae</taxon>
        <taxon>Candidatus Brevifilum</taxon>
    </lineage>
</organism>
<comment type="catalytic activity">
    <reaction evidence="8 9">
        <text>5-phospho-alpha-D-ribose 1-diphosphate + nicotinate + ATP + H2O = nicotinate beta-D-ribonucleotide + ADP + phosphate + diphosphate</text>
        <dbReference type="Rhea" id="RHEA:36163"/>
        <dbReference type="ChEBI" id="CHEBI:15377"/>
        <dbReference type="ChEBI" id="CHEBI:30616"/>
        <dbReference type="ChEBI" id="CHEBI:32544"/>
        <dbReference type="ChEBI" id="CHEBI:33019"/>
        <dbReference type="ChEBI" id="CHEBI:43474"/>
        <dbReference type="ChEBI" id="CHEBI:57502"/>
        <dbReference type="ChEBI" id="CHEBI:58017"/>
        <dbReference type="ChEBI" id="CHEBI:456216"/>
        <dbReference type="EC" id="6.3.4.21"/>
    </reaction>
</comment>
<accession>A0A1Y6K255</accession>
<dbReference type="NCBIfam" id="NF006695">
    <property type="entry name" value="PRK09243.1-2"/>
    <property type="match status" value="1"/>
</dbReference>
<dbReference type="PIRSF" id="PIRSF000484">
    <property type="entry name" value="NAPRT"/>
    <property type="match status" value="1"/>
</dbReference>
<dbReference type="Gene3D" id="3.20.140.10">
    <property type="entry name" value="nicotinate phosphoribosyltransferase"/>
    <property type="match status" value="1"/>
</dbReference>
<protein>
    <recommendedName>
        <fullName evidence="3 9">Nicotinate phosphoribosyltransferase</fullName>
        <ecNumber evidence="3 9">6.3.4.21</ecNumber>
    </recommendedName>
</protein>
<evidence type="ECO:0000256" key="9">
    <source>
        <dbReference type="RuleBase" id="RU365100"/>
    </source>
</evidence>
<dbReference type="GO" id="GO:0016757">
    <property type="term" value="F:glycosyltransferase activity"/>
    <property type="evidence" value="ECO:0007669"/>
    <property type="project" value="UniProtKB-KW"/>
</dbReference>
<gene>
    <name evidence="13" type="primary">pncB</name>
    <name evidence="13" type="ORF">CFX1CAM_0700</name>
</gene>
<dbReference type="InterPro" id="IPR041619">
    <property type="entry name" value="NAPRTase_C"/>
</dbReference>
<proteinExistence type="inferred from homology"/>
<dbReference type="SUPFAM" id="SSF54675">
    <property type="entry name" value="Nicotinate/Quinolinate PRTase N-terminal domain-like"/>
    <property type="match status" value="1"/>
</dbReference>
<evidence type="ECO:0000256" key="6">
    <source>
        <dbReference type="ARBA" id="ARBA00022642"/>
    </source>
</evidence>
<dbReference type="InterPro" id="IPR041525">
    <property type="entry name" value="N/Namide_PRibTrfase"/>
</dbReference>
<dbReference type="GO" id="GO:0005829">
    <property type="term" value="C:cytosol"/>
    <property type="evidence" value="ECO:0007669"/>
    <property type="project" value="TreeGrafter"/>
</dbReference>
<keyword evidence="6 9" id="KW-0662">Pyridine nucleotide biosynthesis</keyword>
<keyword evidence="4" id="KW-0597">Phosphoprotein</keyword>
<evidence type="ECO:0000256" key="8">
    <source>
        <dbReference type="ARBA" id="ARBA00048668"/>
    </source>
</evidence>
<dbReference type="GO" id="GO:0034355">
    <property type="term" value="P:NAD+ biosynthetic process via the salvage pathway"/>
    <property type="evidence" value="ECO:0007669"/>
    <property type="project" value="TreeGrafter"/>
</dbReference>
<dbReference type="Pfam" id="PF17956">
    <property type="entry name" value="NAPRTase_C"/>
    <property type="match status" value="1"/>
</dbReference>
<dbReference type="InterPro" id="IPR007229">
    <property type="entry name" value="Nic_PRibTrfase-Fam"/>
</dbReference>
<evidence type="ECO:0000259" key="11">
    <source>
        <dbReference type="Pfam" id="PF17767"/>
    </source>
</evidence>
<dbReference type="Proteomes" id="UP000195514">
    <property type="component" value="Chromosome I"/>
</dbReference>